<keyword evidence="3" id="KW-0539">Nucleus</keyword>
<comment type="subcellular location">
    <subcellularLocation>
        <location evidence="1">Nucleus</location>
    </subcellularLocation>
</comment>
<accession>A0ABC8RRG8</accession>
<protein>
    <recommendedName>
        <fullName evidence="6">Protein NIM1-INTERACTING 1</fullName>
    </recommendedName>
</protein>
<sequence length="124" mass="15021">MENEKTSVRKFNAFKLAEDQNDLPEPEPEEEKMEKFFALIKSFNDARNRRRNELMIINEMEKKKNKRKRPEVDLQQSSWVPSFKWEDFTEEIEFRRPPLIFPDPCNSRQVQKDQQDCLDLNLTL</sequence>
<comment type="similarity">
    <text evidence="2">Belongs to the NPR1-interactor family.</text>
</comment>
<evidence type="ECO:0000256" key="2">
    <source>
        <dbReference type="ARBA" id="ARBA00009937"/>
    </source>
</evidence>
<dbReference type="Pfam" id="PF15699">
    <property type="entry name" value="NPR1_interact"/>
    <property type="match status" value="1"/>
</dbReference>
<dbReference type="EMBL" id="CAUOFW020001469">
    <property type="protein sequence ID" value="CAK9145258.1"/>
    <property type="molecule type" value="Genomic_DNA"/>
</dbReference>
<evidence type="ECO:0000256" key="1">
    <source>
        <dbReference type="ARBA" id="ARBA00004123"/>
    </source>
</evidence>
<evidence type="ECO:0000256" key="3">
    <source>
        <dbReference type="ARBA" id="ARBA00023242"/>
    </source>
</evidence>
<dbReference type="AlphaFoldDB" id="A0ABC8RRG8"/>
<organism evidence="4 5">
    <name type="scientific">Ilex paraguariensis</name>
    <name type="common">yerba mate</name>
    <dbReference type="NCBI Taxonomy" id="185542"/>
    <lineage>
        <taxon>Eukaryota</taxon>
        <taxon>Viridiplantae</taxon>
        <taxon>Streptophyta</taxon>
        <taxon>Embryophyta</taxon>
        <taxon>Tracheophyta</taxon>
        <taxon>Spermatophyta</taxon>
        <taxon>Magnoliopsida</taxon>
        <taxon>eudicotyledons</taxon>
        <taxon>Gunneridae</taxon>
        <taxon>Pentapetalae</taxon>
        <taxon>asterids</taxon>
        <taxon>campanulids</taxon>
        <taxon>Aquifoliales</taxon>
        <taxon>Aquifoliaceae</taxon>
        <taxon>Ilex</taxon>
    </lineage>
</organism>
<dbReference type="PANTHER" id="PTHR33669">
    <property type="entry name" value="PROTEIN NEGATIVE REGULATOR OF RESISTANCE"/>
    <property type="match status" value="1"/>
</dbReference>
<dbReference type="PANTHER" id="PTHR33669:SF1">
    <property type="entry name" value="PROTEIN NIM1-INTERACTING 1"/>
    <property type="match status" value="1"/>
</dbReference>
<dbReference type="Proteomes" id="UP001642360">
    <property type="component" value="Unassembled WGS sequence"/>
</dbReference>
<reference evidence="4 5" key="1">
    <citation type="submission" date="2024-02" db="EMBL/GenBank/DDBJ databases">
        <authorList>
            <person name="Vignale AGUSTIN F."/>
            <person name="Sosa J E."/>
            <person name="Modenutti C."/>
        </authorList>
    </citation>
    <scope>NUCLEOTIDE SEQUENCE [LARGE SCALE GENOMIC DNA]</scope>
</reference>
<evidence type="ECO:0000313" key="5">
    <source>
        <dbReference type="Proteomes" id="UP001642360"/>
    </source>
</evidence>
<comment type="caution">
    <text evidence="4">The sequence shown here is derived from an EMBL/GenBank/DDBJ whole genome shotgun (WGS) entry which is preliminary data.</text>
</comment>
<evidence type="ECO:0000313" key="4">
    <source>
        <dbReference type="EMBL" id="CAK9145258.1"/>
    </source>
</evidence>
<proteinExistence type="inferred from homology"/>
<name>A0ABC8RRG8_9AQUA</name>
<evidence type="ECO:0008006" key="6">
    <source>
        <dbReference type="Google" id="ProtNLM"/>
    </source>
</evidence>
<keyword evidence="5" id="KW-1185">Reference proteome</keyword>
<dbReference type="InterPro" id="IPR031425">
    <property type="entry name" value="NPR1/NH1-interacting"/>
</dbReference>
<dbReference type="GO" id="GO:0005634">
    <property type="term" value="C:nucleus"/>
    <property type="evidence" value="ECO:0007669"/>
    <property type="project" value="UniProtKB-SubCell"/>
</dbReference>
<gene>
    <name evidence="4" type="ORF">ILEXP_LOCUS13053</name>
</gene>